<feature type="transmembrane region" description="Helical" evidence="22">
    <location>
        <begin position="14"/>
        <end position="30"/>
    </location>
</feature>
<keyword evidence="8" id="KW-0276">Fatty acid metabolism</keyword>
<evidence type="ECO:0000256" key="11">
    <source>
        <dbReference type="ARBA" id="ARBA00023055"/>
    </source>
</evidence>
<reference evidence="25" key="1">
    <citation type="submission" date="2020-05" db="UniProtKB">
        <authorList>
            <consortium name="EnsemblMetazoa"/>
        </authorList>
    </citation>
    <scope>IDENTIFICATION</scope>
    <source>
        <strain evidence="25">Aabys</strain>
    </source>
</reference>
<dbReference type="Gene3D" id="3.40.50.12780">
    <property type="entry name" value="N-terminal domain of ligase-like"/>
    <property type="match status" value="1"/>
</dbReference>
<dbReference type="FunFam" id="3.40.50.12780:FF:000019">
    <property type="entry name" value="Long-chain fatty acid transporter"/>
    <property type="match status" value="1"/>
</dbReference>
<sequence>MNLLLELNFKQKNATRFFTALGGFLVFLLIKDNAKLSLGLGAILALMLRNPTFVYALVNTVPRDTVAGYRFAKMNIFILLMEWKKWSIARIFQENCRKHPEKACFLINDRRMTFQDVEDYSNQIGGYFKDKGLRKGDCVALLMEGRPEYPAIWLGLSKIGVVTALINSNLRRDTLIHSLKVAEAKAIIVGTELVEVLQEVIDSEGLRTLPIYQFSDEEQRTNDNLVLMKGAVDLTGDLKYQKPENLCIYINECSPKDKLLYIYTSGTTGLPKAAVITNQRYLFMSTATYHMVAITPNDIIYDALPLYHTAGGVVGVGMALIHGSTIALRKKFSVSQFWKDCIKYKATCAQYIGELCRYLLTAPSKPEDTQHNLRLMYGNGLREQIWSQFTTRFNIPNIAELYGSTEGNSNLANVSNQVGAVGFIPMPIRHLTHLQVIRVDEETGEPIRNAKGFCIRCNPGETGLLIGRIDARNALTTYNGYADRGASEKKLLHNVFRKGDVFFNSGDMLVGDLLNYYYFKDRTGDTFRWRGENVSTQEVEGIITSVIGLQDCVVYGVEIPHVEGKAGMAAIEDPDRKIDFQHLSVGIRASLPTYARPLFVRVMDQIPRTSTFKMKKRDLMLEGFNIEKFKDPLYYLNSDGIYRPITQQQFEALKTGTAGL</sequence>
<protein>
    <recommendedName>
        <fullName evidence="20">Very long-chain fatty acid transport protein</fullName>
        <ecNumber evidence="14">6.2.1.3</ecNumber>
    </recommendedName>
    <alternativeName>
        <fullName evidence="16">Long-chain-fatty-acid--CoA ligase</fullName>
    </alternativeName>
    <alternativeName>
        <fullName evidence="21">Very-long-chain acyl-CoA synthetase</fullName>
    </alternativeName>
</protein>
<evidence type="ECO:0000259" key="24">
    <source>
        <dbReference type="Pfam" id="PF13193"/>
    </source>
</evidence>
<comment type="catalytic activity">
    <reaction evidence="18">
        <text>tetracosanoate + ATP + CoA = tetracosanoyl-CoA + AMP + diphosphate</text>
        <dbReference type="Rhea" id="RHEA:33639"/>
        <dbReference type="ChEBI" id="CHEBI:30616"/>
        <dbReference type="ChEBI" id="CHEBI:31014"/>
        <dbReference type="ChEBI" id="CHEBI:33019"/>
        <dbReference type="ChEBI" id="CHEBI:57287"/>
        <dbReference type="ChEBI" id="CHEBI:65052"/>
        <dbReference type="ChEBI" id="CHEBI:456215"/>
    </reaction>
    <physiologicalReaction direction="left-to-right" evidence="18">
        <dbReference type="Rhea" id="RHEA:33640"/>
    </physiologicalReaction>
</comment>
<dbReference type="InterPro" id="IPR045851">
    <property type="entry name" value="AMP-bd_C_sf"/>
</dbReference>
<dbReference type="PROSITE" id="PS00455">
    <property type="entry name" value="AMP_BINDING"/>
    <property type="match status" value="1"/>
</dbReference>
<comment type="similarity">
    <text evidence="2">Belongs to the ATP-dependent AMP-binding enzyme family.</text>
</comment>
<keyword evidence="7" id="KW-0547">Nucleotide-binding</keyword>
<evidence type="ECO:0000256" key="16">
    <source>
        <dbReference type="ARBA" id="ARBA00041297"/>
    </source>
</evidence>
<dbReference type="RefSeq" id="XP_058984430.1">
    <property type="nucleotide sequence ID" value="XM_059128447.1"/>
</dbReference>
<keyword evidence="3" id="KW-0813">Transport</keyword>
<evidence type="ECO:0000256" key="1">
    <source>
        <dbReference type="ARBA" id="ARBA00004651"/>
    </source>
</evidence>
<feature type="domain" description="AMP-dependent synthetase/ligase" evidence="23">
    <location>
        <begin position="92"/>
        <end position="449"/>
    </location>
</feature>
<evidence type="ECO:0000256" key="20">
    <source>
        <dbReference type="ARBA" id="ARBA00068795"/>
    </source>
</evidence>
<comment type="catalytic activity">
    <reaction evidence="15">
        <text>a very long-chain fatty acid + ATP + CoA = a very long-chain fatty acyl-CoA + AMP + diphosphate</text>
        <dbReference type="Rhea" id="RHEA:54536"/>
        <dbReference type="ChEBI" id="CHEBI:30616"/>
        <dbReference type="ChEBI" id="CHEBI:33019"/>
        <dbReference type="ChEBI" id="CHEBI:57287"/>
        <dbReference type="ChEBI" id="CHEBI:58950"/>
        <dbReference type="ChEBI" id="CHEBI:138261"/>
        <dbReference type="ChEBI" id="CHEBI:456215"/>
    </reaction>
    <physiologicalReaction direction="left-to-right" evidence="15">
        <dbReference type="Rhea" id="RHEA:54537"/>
    </physiologicalReaction>
</comment>
<dbReference type="EnsemblMetazoa" id="MDOA003760-RA">
    <property type="protein sequence ID" value="MDOA003760-PA"/>
    <property type="gene ID" value="MDOA003760"/>
</dbReference>
<keyword evidence="8" id="KW-0443">Lipid metabolism</keyword>
<evidence type="ECO:0000256" key="21">
    <source>
        <dbReference type="ARBA" id="ARBA00078285"/>
    </source>
</evidence>
<dbReference type="Pfam" id="PF13193">
    <property type="entry name" value="AMP-binding_C"/>
    <property type="match status" value="1"/>
</dbReference>
<evidence type="ECO:0000256" key="18">
    <source>
        <dbReference type="ARBA" id="ARBA00048666"/>
    </source>
</evidence>
<dbReference type="Pfam" id="PF00501">
    <property type="entry name" value="AMP-binding"/>
    <property type="match status" value="1"/>
</dbReference>
<dbReference type="VEuPathDB" id="VectorBase:MDOA003760"/>
<keyword evidence="6 22" id="KW-0812">Transmembrane</keyword>
<comment type="subcellular location">
    <subcellularLocation>
        <location evidence="1">Cell membrane</location>
        <topology evidence="1">Multi-pass membrane protein</topology>
    </subcellularLocation>
    <subcellularLocation>
        <location evidence="17">Peroxisome membrane</location>
    </subcellularLocation>
</comment>
<evidence type="ECO:0000256" key="17">
    <source>
        <dbReference type="ARBA" id="ARBA00046271"/>
    </source>
</evidence>
<evidence type="ECO:0000256" key="3">
    <source>
        <dbReference type="ARBA" id="ARBA00022448"/>
    </source>
</evidence>
<evidence type="ECO:0000256" key="14">
    <source>
        <dbReference type="ARBA" id="ARBA00026121"/>
    </source>
</evidence>
<keyword evidence="5" id="KW-0436">Ligase</keyword>
<dbReference type="NCBIfam" id="NF006134">
    <property type="entry name" value="PRK08279.1"/>
    <property type="match status" value="1"/>
</dbReference>
<evidence type="ECO:0000259" key="23">
    <source>
        <dbReference type="Pfam" id="PF00501"/>
    </source>
</evidence>
<evidence type="ECO:0000256" key="5">
    <source>
        <dbReference type="ARBA" id="ARBA00022598"/>
    </source>
</evidence>
<dbReference type="GO" id="GO:0005789">
    <property type="term" value="C:endoplasmic reticulum membrane"/>
    <property type="evidence" value="ECO:0007669"/>
    <property type="project" value="TreeGrafter"/>
</dbReference>
<organism evidence="25">
    <name type="scientific">Musca domestica</name>
    <name type="common">House fly</name>
    <dbReference type="NCBI Taxonomy" id="7370"/>
    <lineage>
        <taxon>Eukaryota</taxon>
        <taxon>Metazoa</taxon>
        <taxon>Ecdysozoa</taxon>
        <taxon>Arthropoda</taxon>
        <taxon>Hexapoda</taxon>
        <taxon>Insecta</taxon>
        <taxon>Pterygota</taxon>
        <taxon>Neoptera</taxon>
        <taxon>Endopterygota</taxon>
        <taxon>Diptera</taxon>
        <taxon>Brachycera</taxon>
        <taxon>Muscomorpha</taxon>
        <taxon>Muscoidea</taxon>
        <taxon>Muscidae</taxon>
        <taxon>Musca</taxon>
    </lineage>
</organism>
<dbReference type="FunFam" id="3.30.300.30:FF:000002">
    <property type="entry name" value="Long-chain fatty acid transport protein 1"/>
    <property type="match status" value="1"/>
</dbReference>
<gene>
    <name evidence="25" type="primary">101898051</name>
    <name evidence="27" type="synonym">LOC101898051</name>
</gene>
<dbReference type="AlphaFoldDB" id="A0A1I8MDG3"/>
<dbReference type="InterPro" id="IPR042099">
    <property type="entry name" value="ANL_N_sf"/>
</dbReference>
<dbReference type="GO" id="GO:0005778">
    <property type="term" value="C:peroxisomal membrane"/>
    <property type="evidence" value="ECO:0007669"/>
    <property type="project" value="UniProtKB-SubCell"/>
</dbReference>
<dbReference type="EC" id="6.2.1.3" evidence="14"/>
<dbReference type="Proteomes" id="UP001652621">
    <property type="component" value="Unplaced"/>
</dbReference>
<evidence type="ECO:0000256" key="4">
    <source>
        <dbReference type="ARBA" id="ARBA00022475"/>
    </source>
</evidence>
<evidence type="ECO:0000256" key="2">
    <source>
        <dbReference type="ARBA" id="ARBA00006432"/>
    </source>
</evidence>
<dbReference type="Gene3D" id="3.30.300.30">
    <property type="match status" value="1"/>
</dbReference>
<dbReference type="GO" id="GO:0005524">
    <property type="term" value="F:ATP binding"/>
    <property type="evidence" value="ECO:0007669"/>
    <property type="project" value="UniProtKB-KW"/>
</dbReference>
<dbReference type="GO" id="GO:0005324">
    <property type="term" value="F:long-chain fatty acid transmembrane transporter activity"/>
    <property type="evidence" value="ECO:0007669"/>
    <property type="project" value="TreeGrafter"/>
</dbReference>
<dbReference type="InterPro" id="IPR025110">
    <property type="entry name" value="AMP-bd_C"/>
</dbReference>
<reference evidence="27" key="2">
    <citation type="submission" date="2025-05" db="UniProtKB">
        <authorList>
            <consortium name="RefSeq"/>
        </authorList>
    </citation>
    <scope>IDENTIFICATION</scope>
    <source>
        <strain evidence="27">Aabys</strain>
        <tissue evidence="27">Whole body</tissue>
    </source>
</reference>
<evidence type="ECO:0000313" key="27">
    <source>
        <dbReference type="RefSeq" id="XP_058984430.1"/>
    </source>
</evidence>
<name>A0A1I8MDG3_MUSDO</name>
<dbReference type="VEuPathDB" id="VectorBase:MDOMA2_006988"/>
<keyword evidence="11" id="KW-0445">Lipid transport</keyword>
<evidence type="ECO:0000313" key="25">
    <source>
        <dbReference type="EnsemblMetazoa" id="MDOA003760-PA"/>
    </source>
</evidence>
<dbReference type="PANTHER" id="PTHR43107:SF15">
    <property type="entry name" value="FATTY ACID TRANSPORT PROTEIN 3, ISOFORM A"/>
    <property type="match status" value="1"/>
</dbReference>
<accession>A0A1I8MDG3</accession>
<keyword evidence="4" id="KW-1003">Cell membrane</keyword>
<keyword evidence="13" id="KW-0576">Peroxisome</keyword>
<dbReference type="SUPFAM" id="SSF56801">
    <property type="entry name" value="Acetyl-CoA synthetase-like"/>
    <property type="match status" value="1"/>
</dbReference>
<evidence type="ECO:0000256" key="10">
    <source>
        <dbReference type="ARBA" id="ARBA00022989"/>
    </source>
</evidence>
<evidence type="ECO:0000256" key="9">
    <source>
        <dbReference type="ARBA" id="ARBA00022840"/>
    </source>
</evidence>
<dbReference type="PANTHER" id="PTHR43107">
    <property type="entry name" value="LONG-CHAIN FATTY ACID TRANSPORT PROTEIN"/>
    <property type="match status" value="1"/>
</dbReference>
<keyword evidence="26" id="KW-1185">Reference proteome</keyword>
<evidence type="ECO:0000256" key="19">
    <source>
        <dbReference type="ARBA" id="ARBA00060276"/>
    </source>
</evidence>
<evidence type="ECO:0000256" key="15">
    <source>
        <dbReference type="ARBA" id="ARBA00036527"/>
    </source>
</evidence>
<evidence type="ECO:0000256" key="8">
    <source>
        <dbReference type="ARBA" id="ARBA00022832"/>
    </source>
</evidence>
<dbReference type="InterPro" id="IPR020845">
    <property type="entry name" value="AMP-binding_CS"/>
</dbReference>
<evidence type="ECO:0000256" key="22">
    <source>
        <dbReference type="SAM" id="Phobius"/>
    </source>
</evidence>
<evidence type="ECO:0000256" key="13">
    <source>
        <dbReference type="ARBA" id="ARBA00023140"/>
    </source>
</evidence>
<dbReference type="STRING" id="7370.A0A1I8MDG3"/>
<evidence type="ECO:0000256" key="7">
    <source>
        <dbReference type="ARBA" id="ARBA00022741"/>
    </source>
</evidence>
<keyword evidence="12 22" id="KW-0472">Membrane</keyword>
<dbReference type="GO" id="GO:0004467">
    <property type="term" value="F:long-chain fatty acid-CoA ligase activity"/>
    <property type="evidence" value="ECO:0007669"/>
    <property type="project" value="UniProtKB-EC"/>
</dbReference>
<keyword evidence="9" id="KW-0067">ATP-binding</keyword>
<dbReference type="InterPro" id="IPR000873">
    <property type="entry name" value="AMP-dep_synth/lig_dom"/>
</dbReference>
<dbReference type="eggNOG" id="KOG1179">
    <property type="taxonomic scope" value="Eukaryota"/>
</dbReference>
<feature type="domain" description="AMP-binding enzyme C-terminal" evidence="24">
    <location>
        <begin position="538"/>
        <end position="613"/>
    </location>
</feature>
<dbReference type="GO" id="GO:0005886">
    <property type="term" value="C:plasma membrane"/>
    <property type="evidence" value="ECO:0007669"/>
    <property type="project" value="UniProtKB-SubCell"/>
</dbReference>
<comment type="function">
    <text evidence="19">Acyl-CoA synthetase required for both the import of long chain fatty acids (LCFAs) (C14-C18) and the activation very long chain fatty acids (VLCFAs) (C20-C26) by esterification of the fatty acids into metabolically active CoA-thioesters for subsequent degradation or incorporation into phospholipids. The transport and fatty acyl-CoA synthetase activities are genetically separable and are thus independent activities. Esterifies VLCFAs in the peroxisome matrix. The VLCFAs are actively transported into peroxisomes by a PXA1-PXA2 heterodimeric transporter in the peroxisomal membrane.</text>
</comment>
<keyword evidence="10 22" id="KW-1133">Transmembrane helix</keyword>
<proteinExistence type="inferred from homology"/>
<evidence type="ECO:0000256" key="6">
    <source>
        <dbReference type="ARBA" id="ARBA00022692"/>
    </source>
</evidence>
<evidence type="ECO:0000313" key="26">
    <source>
        <dbReference type="Proteomes" id="UP001652621"/>
    </source>
</evidence>
<dbReference type="GO" id="GO:0044539">
    <property type="term" value="P:long-chain fatty acid import into cell"/>
    <property type="evidence" value="ECO:0007669"/>
    <property type="project" value="TreeGrafter"/>
</dbReference>
<dbReference type="OrthoDB" id="288590at2759"/>
<evidence type="ECO:0000256" key="12">
    <source>
        <dbReference type="ARBA" id="ARBA00023136"/>
    </source>
</evidence>